<keyword evidence="3" id="KW-0479">Metal-binding</keyword>
<dbReference type="RefSeq" id="WP_029266083.1">
    <property type="nucleotide sequence ID" value="NZ_JAGIKX010000041.1"/>
</dbReference>
<evidence type="ECO:0000313" key="8">
    <source>
        <dbReference type="Proteomes" id="UP001519294"/>
    </source>
</evidence>
<organism evidence="7 8">
    <name type="scientific">Virgibacillus alimentarius</name>
    <dbReference type="NCBI Taxonomy" id="698769"/>
    <lineage>
        <taxon>Bacteria</taxon>
        <taxon>Bacillati</taxon>
        <taxon>Bacillota</taxon>
        <taxon>Bacilli</taxon>
        <taxon>Bacillales</taxon>
        <taxon>Bacillaceae</taxon>
        <taxon>Virgibacillus</taxon>
    </lineage>
</organism>
<evidence type="ECO:0000256" key="1">
    <source>
        <dbReference type="ARBA" id="ARBA00010457"/>
    </source>
</evidence>
<dbReference type="Gene3D" id="2.60.40.200">
    <property type="entry name" value="Superoxide dismutase, copper/zinc binding domain"/>
    <property type="match status" value="1"/>
</dbReference>
<name>A0ABS4SBS0_9BACI</name>
<keyword evidence="3 7" id="KW-0560">Oxidoreductase</keyword>
<evidence type="ECO:0000256" key="5">
    <source>
        <dbReference type="SAM" id="SignalP"/>
    </source>
</evidence>
<feature type="domain" description="Superoxide dismutase copper/zinc binding" evidence="6">
    <location>
        <begin position="68"/>
        <end position="199"/>
    </location>
</feature>
<proteinExistence type="inferred from homology"/>
<dbReference type="EC" id="1.15.1.1" evidence="3"/>
<feature type="chain" id="PRO_5045402970" description="Superoxide dismutase [Cu-Zn]" evidence="5">
    <location>
        <begin position="22"/>
        <end position="201"/>
    </location>
</feature>
<feature type="signal peptide" evidence="5">
    <location>
        <begin position="1"/>
        <end position="21"/>
    </location>
</feature>
<dbReference type="EMBL" id="JAGIKX010000041">
    <property type="protein sequence ID" value="MBP2258913.1"/>
    <property type="molecule type" value="Genomic_DNA"/>
</dbReference>
<keyword evidence="5" id="KW-0732">Signal</keyword>
<evidence type="ECO:0000259" key="6">
    <source>
        <dbReference type="Pfam" id="PF00080"/>
    </source>
</evidence>
<comment type="similarity">
    <text evidence="1 3">Belongs to the Cu-Zn superoxide dismutase family.</text>
</comment>
<evidence type="ECO:0000256" key="3">
    <source>
        <dbReference type="RuleBase" id="RU000393"/>
    </source>
</evidence>
<dbReference type="PROSITE" id="PS00332">
    <property type="entry name" value="SOD_CU_ZN_2"/>
    <property type="match status" value="1"/>
</dbReference>
<dbReference type="Proteomes" id="UP001519294">
    <property type="component" value="Unassembled WGS sequence"/>
</dbReference>
<protein>
    <recommendedName>
        <fullName evidence="3">Superoxide dismutase [Cu-Zn]</fullName>
        <ecNumber evidence="3">1.15.1.1</ecNumber>
    </recommendedName>
</protein>
<comment type="cofactor">
    <cofactor evidence="3">
        <name>Cu cation</name>
        <dbReference type="ChEBI" id="CHEBI:23378"/>
    </cofactor>
    <text evidence="3">Binds 1 copper ion per subunit.</text>
</comment>
<dbReference type="PRINTS" id="PR00068">
    <property type="entry name" value="CUZNDISMTASE"/>
</dbReference>
<comment type="catalytic activity">
    <reaction evidence="3">
        <text>2 superoxide + 2 H(+) = H2O2 + O2</text>
        <dbReference type="Rhea" id="RHEA:20696"/>
        <dbReference type="ChEBI" id="CHEBI:15378"/>
        <dbReference type="ChEBI" id="CHEBI:15379"/>
        <dbReference type="ChEBI" id="CHEBI:16240"/>
        <dbReference type="ChEBI" id="CHEBI:18421"/>
        <dbReference type="EC" id="1.15.1.1"/>
    </reaction>
</comment>
<comment type="cofactor">
    <cofactor evidence="3">
        <name>Zn(2+)</name>
        <dbReference type="ChEBI" id="CHEBI:29105"/>
    </cofactor>
    <text evidence="3">Binds 1 zinc ion per subunit.</text>
</comment>
<feature type="region of interest" description="Disordered" evidence="4">
    <location>
        <begin position="171"/>
        <end position="201"/>
    </location>
</feature>
<evidence type="ECO:0000313" key="7">
    <source>
        <dbReference type="EMBL" id="MBP2258913.1"/>
    </source>
</evidence>
<keyword evidence="8" id="KW-1185">Reference proteome</keyword>
<gene>
    <name evidence="7" type="ORF">J2Z81_002901</name>
</gene>
<feature type="region of interest" description="Disordered" evidence="4">
    <location>
        <begin position="24"/>
        <end position="55"/>
    </location>
</feature>
<evidence type="ECO:0000256" key="2">
    <source>
        <dbReference type="ARBA" id="ARBA00024900"/>
    </source>
</evidence>
<keyword evidence="3" id="KW-0186">Copper</keyword>
<dbReference type="Pfam" id="PF00080">
    <property type="entry name" value="Sod_Cu"/>
    <property type="match status" value="1"/>
</dbReference>
<dbReference type="InterPro" id="IPR036423">
    <property type="entry name" value="SOD-like_Cu/Zn_dom_sf"/>
</dbReference>
<dbReference type="InterPro" id="IPR018152">
    <property type="entry name" value="SOD_Cu/Zn_BS"/>
</dbReference>
<keyword evidence="3" id="KW-0862">Zinc</keyword>
<sequence>MKRGILLFFMTLLLVVLVACGNNEENTNDDSDTKSKGESAETEEGQSSEPGKDLVQVELKDTEGKKIGTAILDEGDEGVNIQLDAAKIPEGKHGFHIHEKAACETPDFESAGGHFNPDDTNHGIDDPDGPHAGDLPNIEVNEDGSVSESFVAKGVTLEKNAENSLLDGEGTSLVIHADEDDNKSQPSGDAGDRIACGVIEE</sequence>
<dbReference type="PROSITE" id="PS51257">
    <property type="entry name" value="PROKAR_LIPOPROTEIN"/>
    <property type="match status" value="1"/>
</dbReference>
<dbReference type="PANTHER" id="PTHR10003">
    <property type="entry name" value="SUPEROXIDE DISMUTASE CU-ZN -RELATED"/>
    <property type="match status" value="1"/>
</dbReference>
<reference evidence="7 8" key="1">
    <citation type="submission" date="2021-03" db="EMBL/GenBank/DDBJ databases">
        <title>Genomic Encyclopedia of Type Strains, Phase IV (KMG-IV): sequencing the most valuable type-strain genomes for metagenomic binning, comparative biology and taxonomic classification.</title>
        <authorList>
            <person name="Goeker M."/>
        </authorList>
    </citation>
    <scope>NUCLEOTIDE SEQUENCE [LARGE SCALE GENOMIC DNA]</scope>
    <source>
        <strain evidence="7 8">DSM 25790</strain>
    </source>
</reference>
<dbReference type="GO" id="GO:0004784">
    <property type="term" value="F:superoxide dismutase activity"/>
    <property type="evidence" value="ECO:0007669"/>
    <property type="project" value="UniProtKB-EC"/>
</dbReference>
<dbReference type="SUPFAM" id="SSF49329">
    <property type="entry name" value="Cu,Zn superoxide dismutase-like"/>
    <property type="match status" value="1"/>
</dbReference>
<accession>A0ABS4SBS0</accession>
<comment type="function">
    <text evidence="2">Destroys radicals which are normally produced within the cells and which are toxic to biological systems. May play a role in favoring mycobacterial survival in phagocytes.</text>
</comment>
<comment type="caution">
    <text evidence="7">The sequence shown here is derived from an EMBL/GenBank/DDBJ whole genome shotgun (WGS) entry which is preliminary data.</text>
</comment>
<dbReference type="CDD" id="cd00305">
    <property type="entry name" value="Cu-Zn_Superoxide_Dismutase"/>
    <property type="match status" value="1"/>
</dbReference>
<dbReference type="InterPro" id="IPR024134">
    <property type="entry name" value="SOD_Cu/Zn_/chaperone"/>
</dbReference>
<evidence type="ECO:0000256" key="4">
    <source>
        <dbReference type="SAM" id="MobiDB-lite"/>
    </source>
</evidence>
<dbReference type="InterPro" id="IPR001424">
    <property type="entry name" value="SOD_Cu_Zn_dom"/>
</dbReference>